<dbReference type="Proteomes" id="UP001472677">
    <property type="component" value="Unassembled WGS sequence"/>
</dbReference>
<feature type="compositionally biased region" description="Basic and acidic residues" evidence="1">
    <location>
        <begin position="10"/>
        <end position="24"/>
    </location>
</feature>
<accession>A0ABR2CJN2</accession>
<sequence length="90" mass="9857">MDWHKKRSHMKEGGRGRTEEETHRSFQACGGNNSVGTTLQLCEESNLVQADVRVVLKGRVKDGLANTAVESELYLIKGLVLGTLGFGELV</sequence>
<organism evidence="2 3">
    <name type="scientific">Hibiscus sabdariffa</name>
    <name type="common">roselle</name>
    <dbReference type="NCBI Taxonomy" id="183260"/>
    <lineage>
        <taxon>Eukaryota</taxon>
        <taxon>Viridiplantae</taxon>
        <taxon>Streptophyta</taxon>
        <taxon>Embryophyta</taxon>
        <taxon>Tracheophyta</taxon>
        <taxon>Spermatophyta</taxon>
        <taxon>Magnoliopsida</taxon>
        <taxon>eudicotyledons</taxon>
        <taxon>Gunneridae</taxon>
        <taxon>Pentapetalae</taxon>
        <taxon>rosids</taxon>
        <taxon>malvids</taxon>
        <taxon>Malvales</taxon>
        <taxon>Malvaceae</taxon>
        <taxon>Malvoideae</taxon>
        <taxon>Hibiscus</taxon>
    </lineage>
</organism>
<name>A0ABR2CJN2_9ROSI</name>
<proteinExistence type="predicted"/>
<reference evidence="2 3" key="1">
    <citation type="journal article" date="2024" name="G3 (Bethesda)">
        <title>Genome assembly of Hibiscus sabdariffa L. provides insights into metabolisms of medicinal natural products.</title>
        <authorList>
            <person name="Kim T."/>
        </authorList>
    </citation>
    <scope>NUCLEOTIDE SEQUENCE [LARGE SCALE GENOMIC DNA]</scope>
    <source>
        <strain evidence="2">TK-2024</strain>
        <tissue evidence="2">Old leaves</tissue>
    </source>
</reference>
<comment type="caution">
    <text evidence="2">The sequence shown here is derived from an EMBL/GenBank/DDBJ whole genome shotgun (WGS) entry which is preliminary data.</text>
</comment>
<gene>
    <name evidence="2" type="ORF">V6N12_012333</name>
</gene>
<dbReference type="EMBL" id="JBBPBM010000052">
    <property type="protein sequence ID" value="KAK8519104.1"/>
    <property type="molecule type" value="Genomic_DNA"/>
</dbReference>
<keyword evidence="3" id="KW-1185">Reference proteome</keyword>
<evidence type="ECO:0000313" key="2">
    <source>
        <dbReference type="EMBL" id="KAK8519104.1"/>
    </source>
</evidence>
<feature type="region of interest" description="Disordered" evidence="1">
    <location>
        <begin position="1"/>
        <end position="32"/>
    </location>
</feature>
<evidence type="ECO:0000313" key="3">
    <source>
        <dbReference type="Proteomes" id="UP001472677"/>
    </source>
</evidence>
<evidence type="ECO:0000256" key="1">
    <source>
        <dbReference type="SAM" id="MobiDB-lite"/>
    </source>
</evidence>
<protein>
    <submittedName>
        <fullName evidence="2">Uncharacterized protein</fullName>
    </submittedName>
</protein>